<organism evidence="3 4">
    <name type="scientific">Thermobifida cellulosilytica TB100</name>
    <dbReference type="NCBI Taxonomy" id="665004"/>
    <lineage>
        <taxon>Bacteria</taxon>
        <taxon>Bacillati</taxon>
        <taxon>Actinomycetota</taxon>
        <taxon>Actinomycetes</taxon>
        <taxon>Streptosporangiales</taxon>
        <taxon>Nocardiopsidaceae</taxon>
        <taxon>Thermobifida</taxon>
    </lineage>
</organism>
<dbReference type="EMBL" id="LGEM01000088">
    <property type="protein sequence ID" value="KUP96624.1"/>
    <property type="molecule type" value="Genomic_DNA"/>
</dbReference>
<dbReference type="InterPro" id="IPR001375">
    <property type="entry name" value="Peptidase_S9_cat"/>
</dbReference>
<dbReference type="GO" id="GO:0006508">
    <property type="term" value="P:proteolysis"/>
    <property type="evidence" value="ECO:0007669"/>
    <property type="project" value="InterPro"/>
</dbReference>
<dbReference type="Pfam" id="PF00930">
    <property type="entry name" value="DPPIV_N"/>
    <property type="match status" value="1"/>
</dbReference>
<proteinExistence type="predicted"/>
<dbReference type="InterPro" id="IPR050278">
    <property type="entry name" value="Serine_Prot_S9B/DPPIV"/>
</dbReference>
<dbReference type="SUPFAM" id="SSF82171">
    <property type="entry name" value="DPP6 N-terminal domain-like"/>
    <property type="match status" value="1"/>
</dbReference>
<keyword evidence="4" id="KW-1185">Reference proteome</keyword>
<dbReference type="AlphaFoldDB" id="A0A147KH44"/>
<dbReference type="SUPFAM" id="SSF53474">
    <property type="entry name" value="alpha/beta-Hydrolases"/>
    <property type="match status" value="1"/>
</dbReference>
<dbReference type="Pfam" id="PF07676">
    <property type="entry name" value="PD40"/>
    <property type="match status" value="1"/>
</dbReference>
<dbReference type="GO" id="GO:0008236">
    <property type="term" value="F:serine-type peptidase activity"/>
    <property type="evidence" value="ECO:0007669"/>
    <property type="project" value="InterPro"/>
</dbReference>
<evidence type="ECO:0000313" key="4">
    <source>
        <dbReference type="Proteomes" id="UP000074382"/>
    </source>
</evidence>
<dbReference type="Proteomes" id="UP000074382">
    <property type="component" value="Unassembled WGS sequence"/>
</dbReference>
<dbReference type="InterPro" id="IPR029058">
    <property type="entry name" value="AB_hydrolase_fold"/>
</dbReference>
<protein>
    <submittedName>
        <fullName evidence="3">Peptidase S9</fullName>
    </submittedName>
</protein>
<evidence type="ECO:0000313" key="3">
    <source>
        <dbReference type="EMBL" id="KUP96624.1"/>
    </source>
</evidence>
<dbReference type="PANTHER" id="PTHR11731:SF193">
    <property type="entry name" value="DIPEPTIDYL PEPTIDASE 9"/>
    <property type="match status" value="1"/>
</dbReference>
<feature type="domain" description="Dipeptidylpeptidase IV N-terminal" evidence="2">
    <location>
        <begin position="120"/>
        <end position="342"/>
    </location>
</feature>
<sequence length="711" mass="76691">MSFPRQYARTQRFSIGVPRSFQISPDGRRVAFLRGRHGTDTATCLWVAEPDGTERVVADPRTVGDTGEDLPPEERARRERLREAGGGIVSYSVDDAFTRAVFTLSGRLYSVELDGAAEPRELPAASPVIDPVLDPTGRSVAYVSGGAVHVLDLADGGDRVVAEPDGPTVVWGLAEFIAAEEMGRYRGMWWSPDGTFLLATRVDDAPVRRWHISDPGSPEAVPQTVAYPAAGTDNAEVRLAVLRADGTGEPVWVEWGRTALPYLVTAGWTDRLGGTATVVLTAQDRAQRTLRAFAADPLTGAVQELWTETSDVWVEIMPGVPAFDAEGQALRFGVDAAGERVLYRGDQVVSAPGQYVRAVLDVDGSRVLYSASPPGEPQDVRLWLYDGKEGALAEVGFPGTDDPSGVHSGRLRGGTLVVQRRDLAAPGVRTAIVRDADARRSVAEVASLAERPELPGVNVRLRRLGERRIPAALVLPSWYTEDSAPLPVLLDPYGGPHAQRVLGAQSAYLTSQWFAEQGFAVLVADGRGTPGIGLAWEQAIHADMAGTVLEDQVAALQAAQEAFGVRLDLTRVGIRGWSFGGYLAALAVLRRPDVFHAAVAGAPVTDWRLYDTHYTERYLGHPDADPQRYERESLLADAPGLERPLMLIHGLADDNVVFAHTQRLSSALLAAGRPHTVLPLSGATHMANDPKVSENLLLLQVEFLRDALQLG</sequence>
<accession>A0A147KH44</accession>
<dbReference type="OrthoDB" id="9812921at2"/>
<evidence type="ECO:0000259" key="2">
    <source>
        <dbReference type="Pfam" id="PF00930"/>
    </source>
</evidence>
<name>A0A147KH44_THECS</name>
<dbReference type="PANTHER" id="PTHR11731">
    <property type="entry name" value="PROTEASE FAMILY S9B,C DIPEPTIDYL-PEPTIDASE IV-RELATED"/>
    <property type="match status" value="1"/>
</dbReference>
<evidence type="ECO:0000259" key="1">
    <source>
        <dbReference type="Pfam" id="PF00326"/>
    </source>
</evidence>
<comment type="caution">
    <text evidence="3">The sequence shown here is derived from an EMBL/GenBank/DDBJ whole genome shotgun (WGS) entry which is preliminary data.</text>
</comment>
<feature type="domain" description="Peptidase S9 prolyl oligopeptidase catalytic" evidence="1">
    <location>
        <begin position="510"/>
        <end position="709"/>
    </location>
</feature>
<gene>
    <name evidence="3" type="ORF">AC529_11645</name>
</gene>
<dbReference type="Gene3D" id="3.40.50.1820">
    <property type="entry name" value="alpha/beta hydrolase"/>
    <property type="match status" value="1"/>
</dbReference>
<dbReference type="Gene3D" id="2.140.10.30">
    <property type="entry name" value="Dipeptidylpeptidase IV, N-terminal domain"/>
    <property type="match status" value="1"/>
</dbReference>
<dbReference type="PATRIC" id="fig|665004.4.peg.630"/>
<dbReference type="STRING" id="665004.AC529_11645"/>
<dbReference type="Pfam" id="PF00326">
    <property type="entry name" value="Peptidase_S9"/>
    <property type="match status" value="1"/>
</dbReference>
<dbReference type="InterPro" id="IPR011659">
    <property type="entry name" value="WD40"/>
</dbReference>
<dbReference type="InterPro" id="IPR002469">
    <property type="entry name" value="Peptidase_S9B_N"/>
</dbReference>
<dbReference type="GO" id="GO:0008239">
    <property type="term" value="F:dipeptidyl-peptidase activity"/>
    <property type="evidence" value="ECO:0007669"/>
    <property type="project" value="TreeGrafter"/>
</dbReference>
<dbReference type="RefSeq" id="WP_068753355.1">
    <property type="nucleotide sequence ID" value="NZ_KQ950180.1"/>
</dbReference>
<reference evidence="4" key="1">
    <citation type="journal article" date="2017" name="Acta Aliment.">
        <title>Plant polysaccharide degrading enzyme system of Thermpbifida cellulosilytica TB100 revealed by de novo genome project data.</title>
        <authorList>
            <person name="Toth A."/>
            <person name="Baka E."/>
            <person name="Luzics S."/>
            <person name="Bata-Vidacs I."/>
            <person name="Nagy I."/>
            <person name="Balint B."/>
            <person name="Herceg R."/>
            <person name="Olasz F."/>
            <person name="Wilk T."/>
            <person name="Nagy T."/>
            <person name="Kriszt B."/>
            <person name="Nagy I."/>
            <person name="Kukolya J."/>
        </authorList>
    </citation>
    <scope>NUCLEOTIDE SEQUENCE [LARGE SCALE GENOMIC DNA]</scope>
    <source>
        <strain evidence="4">TB100</strain>
    </source>
</reference>